<dbReference type="RefSeq" id="WP_210681031.1">
    <property type="nucleotide sequence ID" value="NZ_JAGMWN010000002.1"/>
</dbReference>
<evidence type="ECO:0000256" key="8">
    <source>
        <dbReference type="SAM" id="MobiDB-lite"/>
    </source>
</evidence>
<gene>
    <name evidence="10" type="ORF">KAJ83_05520</name>
</gene>
<keyword evidence="5" id="KW-0289">Folate biosynthesis</keyword>
<comment type="caution">
    <text evidence="10">The sequence shown here is derived from an EMBL/GenBank/DDBJ whole genome shotgun (WGS) entry which is preliminary data.</text>
</comment>
<evidence type="ECO:0000259" key="9">
    <source>
        <dbReference type="SMART" id="SM00905"/>
    </source>
</evidence>
<evidence type="ECO:0000256" key="1">
    <source>
        <dbReference type="ARBA" id="ARBA00001353"/>
    </source>
</evidence>
<dbReference type="EMBL" id="JAGMWN010000002">
    <property type="protein sequence ID" value="MBP5856457.1"/>
    <property type="molecule type" value="Genomic_DNA"/>
</dbReference>
<dbReference type="GO" id="GO:0004150">
    <property type="term" value="F:dihydroneopterin aldolase activity"/>
    <property type="evidence" value="ECO:0007669"/>
    <property type="project" value="UniProtKB-EC"/>
</dbReference>
<evidence type="ECO:0000256" key="3">
    <source>
        <dbReference type="ARBA" id="ARBA00005708"/>
    </source>
</evidence>
<organism evidence="10 11">
    <name type="scientific">Marivibrio halodurans</name>
    <dbReference type="NCBI Taxonomy" id="2039722"/>
    <lineage>
        <taxon>Bacteria</taxon>
        <taxon>Pseudomonadati</taxon>
        <taxon>Pseudomonadota</taxon>
        <taxon>Alphaproteobacteria</taxon>
        <taxon>Rhodospirillales</taxon>
        <taxon>Rhodospirillaceae</taxon>
        <taxon>Marivibrio</taxon>
    </lineage>
</organism>
<name>A0A8J7RXB3_9PROT</name>
<evidence type="ECO:0000256" key="5">
    <source>
        <dbReference type="ARBA" id="ARBA00022909"/>
    </source>
</evidence>
<dbReference type="InterPro" id="IPR006157">
    <property type="entry name" value="FolB_dom"/>
</dbReference>
<evidence type="ECO:0000256" key="4">
    <source>
        <dbReference type="ARBA" id="ARBA00013043"/>
    </source>
</evidence>
<dbReference type="GO" id="GO:0005737">
    <property type="term" value="C:cytoplasm"/>
    <property type="evidence" value="ECO:0007669"/>
    <property type="project" value="TreeGrafter"/>
</dbReference>
<evidence type="ECO:0000313" key="10">
    <source>
        <dbReference type="EMBL" id="MBP5856457.1"/>
    </source>
</evidence>
<evidence type="ECO:0000256" key="7">
    <source>
        <dbReference type="ARBA" id="ARBA00032903"/>
    </source>
</evidence>
<dbReference type="Proteomes" id="UP000672602">
    <property type="component" value="Unassembled WGS sequence"/>
</dbReference>
<comment type="pathway">
    <text evidence="2">Cofactor biosynthesis; tetrahydrofolate biosynthesis; 2-amino-4-hydroxy-6-hydroxymethyl-7,8-dihydropteridine diphosphate from 7,8-dihydroneopterin triphosphate: step 3/4.</text>
</comment>
<feature type="compositionally biased region" description="Basic and acidic residues" evidence="8">
    <location>
        <begin position="19"/>
        <end position="30"/>
    </location>
</feature>
<dbReference type="InterPro" id="IPR043133">
    <property type="entry name" value="GTP-CH-I_C/QueF"/>
</dbReference>
<accession>A0A8J7RXB3</accession>
<dbReference type="InterPro" id="IPR006156">
    <property type="entry name" value="Dihydroneopterin_aldolase"/>
</dbReference>
<dbReference type="PANTHER" id="PTHR42844">
    <property type="entry name" value="DIHYDRONEOPTERIN ALDOLASE 1-RELATED"/>
    <property type="match status" value="1"/>
</dbReference>
<feature type="domain" description="Dihydroneopterin aldolase/epimerase" evidence="9">
    <location>
        <begin position="55"/>
        <end position="165"/>
    </location>
</feature>
<evidence type="ECO:0000313" key="11">
    <source>
        <dbReference type="Proteomes" id="UP000672602"/>
    </source>
</evidence>
<dbReference type="AlphaFoldDB" id="A0A8J7RXB3"/>
<keyword evidence="11" id="KW-1185">Reference proteome</keyword>
<dbReference type="Gene3D" id="3.30.1130.10">
    <property type="match status" value="1"/>
</dbReference>
<protein>
    <recommendedName>
        <fullName evidence="4">dihydroneopterin aldolase</fullName>
        <ecNumber evidence="4">4.1.2.25</ecNumber>
    </recommendedName>
    <alternativeName>
        <fullName evidence="7">7,8-dihydroneopterin aldolase</fullName>
    </alternativeName>
</protein>
<evidence type="ECO:0000256" key="2">
    <source>
        <dbReference type="ARBA" id="ARBA00005013"/>
    </source>
</evidence>
<dbReference type="PANTHER" id="PTHR42844:SF1">
    <property type="entry name" value="DIHYDRONEOPTERIN ALDOLASE 1-RELATED"/>
    <property type="match status" value="1"/>
</dbReference>
<dbReference type="EC" id="4.1.2.25" evidence="4"/>
<dbReference type="NCBIfam" id="TIGR00526">
    <property type="entry name" value="folB_dom"/>
    <property type="match status" value="1"/>
</dbReference>
<reference evidence="10" key="1">
    <citation type="submission" date="2021-04" db="EMBL/GenBank/DDBJ databases">
        <authorList>
            <person name="Zhang D.-C."/>
        </authorList>
    </citation>
    <scope>NUCLEOTIDE SEQUENCE</scope>
    <source>
        <strain evidence="10">CGMCC 1.15697</strain>
    </source>
</reference>
<dbReference type="SMART" id="SM00905">
    <property type="entry name" value="FolB"/>
    <property type="match status" value="1"/>
</dbReference>
<proteinExistence type="inferred from homology"/>
<sequence length="171" mass="18620">MRIVANSTAIASAATALEQENRSQRSDRLGEGSPASSPRPTPAPDKIAPAPTYRILVRDLDIAWSIGVFDHEHDAVQPIRINLELDARGLEDWEADDYAAVPCYASIAERIRALAAEGHVRLVETLAHRIAQLCLEDERILRAVVRIEKPEALKNAGSVGVEVVCVRPAGE</sequence>
<keyword evidence="6" id="KW-0456">Lyase</keyword>
<dbReference type="GO" id="GO:0046656">
    <property type="term" value="P:folic acid biosynthetic process"/>
    <property type="evidence" value="ECO:0007669"/>
    <property type="project" value="UniProtKB-KW"/>
</dbReference>
<dbReference type="Pfam" id="PF02152">
    <property type="entry name" value="FolB"/>
    <property type="match status" value="1"/>
</dbReference>
<dbReference type="SUPFAM" id="SSF55620">
    <property type="entry name" value="Tetrahydrobiopterin biosynthesis enzymes-like"/>
    <property type="match status" value="1"/>
</dbReference>
<evidence type="ECO:0000256" key="6">
    <source>
        <dbReference type="ARBA" id="ARBA00023239"/>
    </source>
</evidence>
<feature type="region of interest" description="Disordered" evidence="8">
    <location>
        <begin position="15"/>
        <end position="48"/>
    </location>
</feature>
<comment type="similarity">
    <text evidence="3">Belongs to the DHNA family.</text>
</comment>
<comment type="catalytic activity">
    <reaction evidence="1">
        <text>7,8-dihydroneopterin = 6-hydroxymethyl-7,8-dihydropterin + glycolaldehyde</text>
        <dbReference type="Rhea" id="RHEA:10540"/>
        <dbReference type="ChEBI" id="CHEBI:17001"/>
        <dbReference type="ChEBI" id="CHEBI:17071"/>
        <dbReference type="ChEBI" id="CHEBI:44841"/>
        <dbReference type="EC" id="4.1.2.25"/>
    </reaction>
</comment>